<name>A0AAE0AEC4_9ROSI</name>
<dbReference type="PANTHER" id="PTHR33116:SF78">
    <property type="entry name" value="OS12G0587133 PROTEIN"/>
    <property type="match status" value="1"/>
</dbReference>
<keyword evidence="3" id="KW-1185">Reference proteome</keyword>
<accession>A0AAE0AEC4</accession>
<dbReference type="Pfam" id="PF13966">
    <property type="entry name" value="zf-RVT"/>
    <property type="match status" value="1"/>
</dbReference>
<sequence length="301" mass="34159">MKIDIHKAFDTLDWSFLRRVLQAFGFSSVFMDWIDSILGSSRLSVLISGSPKDDVLIFCRGKVLNLKNIMSAFEVYSNISDWSIAFLLLGGPVISGKTLSLTGRATLIKSVITGSFVHYFMIYKWHSSLLSLLRSRVFDFIHEGSCVLGYSFRARFPDLYFWIDRIAISPVAYSLVWAHSRDGQVSCKSAYSSMIHDSLQISWWSDVWCRFILPSPSALTWHLLLNLLPIEDRLCRAGFHVASRCSVCRVSSESSDHIFLRFPLAAALWETVFSAFQRCISTDSWSSFFSLAMSVSFSDKV</sequence>
<evidence type="ECO:0000313" key="2">
    <source>
        <dbReference type="EMBL" id="KAK3212234.1"/>
    </source>
</evidence>
<protein>
    <recommendedName>
        <fullName evidence="1">Reverse transcriptase zinc-binding domain-containing protein</fullName>
    </recommendedName>
</protein>
<dbReference type="InterPro" id="IPR026960">
    <property type="entry name" value="RVT-Znf"/>
</dbReference>
<evidence type="ECO:0000313" key="3">
    <source>
        <dbReference type="Proteomes" id="UP001281410"/>
    </source>
</evidence>
<proteinExistence type="predicted"/>
<organism evidence="2 3">
    <name type="scientific">Dipteronia sinensis</name>
    <dbReference type="NCBI Taxonomy" id="43782"/>
    <lineage>
        <taxon>Eukaryota</taxon>
        <taxon>Viridiplantae</taxon>
        <taxon>Streptophyta</taxon>
        <taxon>Embryophyta</taxon>
        <taxon>Tracheophyta</taxon>
        <taxon>Spermatophyta</taxon>
        <taxon>Magnoliopsida</taxon>
        <taxon>eudicotyledons</taxon>
        <taxon>Gunneridae</taxon>
        <taxon>Pentapetalae</taxon>
        <taxon>rosids</taxon>
        <taxon>malvids</taxon>
        <taxon>Sapindales</taxon>
        <taxon>Sapindaceae</taxon>
        <taxon>Hippocastanoideae</taxon>
        <taxon>Acereae</taxon>
        <taxon>Dipteronia</taxon>
    </lineage>
</organism>
<dbReference type="EMBL" id="JANJYJ010000005">
    <property type="protein sequence ID" value="KAK3212234.1"/>
    <property type="molecule type" value="Genomic_DNA"/>
</dbReference>
<dbReference type="AlphaFoldDB" id="A0AAE0AEC4"/>
<gene>
    <name evidence="2" type="ORF">Dsin_016940</name>
</gene>
<dbReference type="Proteomes" id="UP001281410">
    <property type="component" value="Unassembled WGS sequence"/>
</dbReference>
<comment type="caution">
    <text evidence="2">The sequence shown here is derived from an EMBL/GenBank/DDBJ whole genome shotgun (WGS) entry which is preliminary data.</text>
</comment>
<dbReference type="PANTHER" id="PTHR33116">
    <property type="entry name" value="REVERSE TRANSCRIPTASE ZINC-BINDING DOMAIN-CONTAINING PROTEIN-RELATED-RELATED"/>
    <property type="match status" value="1"/>
</dbReference>
<reference evidence="2" key="1">
    <citation type="journal article" date="2023" name="Plant J.">
        <title>Genome sequences and population genomics provide insights into the demographic history, inbreeding, and mutation load of two 'living fossil' tree species of Dipteronia.</title>
        <authorList>
            <person name="Feng Y."/>
            <person name="Comes H.P."/>
            <person name="Chen J."/>
            <person name="Zhu S."/>
            <person name="Lu R."/>
            <person name="Zhang X."/>
            <person name="Li P."/>
            <person name="Qiu J."/>
            <person name="Olsen K.M."/>
            <person name="Qiu Y."/>
        </authorList>
    </citation>
    <scope>NUCLEOTIDE SEQUENCE</scope>
    <source>
        <strain evidence="2">NBL</strain>
    </source>
</reference>
<evidence type="ECO:0000259" key="1">
    <source>
        <dbReference type="Pfam" id="PF13966"/>
    </source>
</evidence>
<feature type="domain" description="Reverse transcriptase zinc-binding" evidence="1">
    <location>
        <begin position="186"/>
        <end position="269"/>
    </location>
</feature>